<accession>A0AAV5CA45</accession>
<dbReference type="InterPro" id="IPR009072">
    <property type="entry name" value="Histone-fold"/>
</dbReference>
<sequence length="350" mass="37449">MGNPARPSSKAAVANPLQAVVSTVATVQILRASGYSAAEPAALRALSDITGRYIASLGRVAAALAEARGRTEPNVIDVVLALEDHVQGGFPGASDPVRPVLRSGALAELAGFVAAVREVPFVKPLPRREASGRKRWESFAAAGEEPPLRHVPLWLPRFPTGWEKGHQMRGRCSEAEAKGEEEDTGEVVTVMLANGNSNGMVRRGAVPKKREKVSFSLSVNKRHRGPAELRIQGDHTSGDSEIQPSTLNSIIPFGSRRNISSGIQDPAAGRITTGTMTWSSRNQLHNGGRGTKQGSRSRLCSMQQRLMDLEFVLGRHSERVPQERDVKTKHAASVKLARHGPGGGAQGKKA</sequence>
<evidence type="ECO:0000313" key="8">
    <source>
        <dbReference type="Proteomes" id="UP001054889"/>
    </source>
</evidence>
<evidence type="ECO:0000256" key="2">
    <source>
        <dbReference type="ARBA" id="ARBA00023015"/>
    </source>
</evidence>
<dbReference type="PANTHER" id="PTHR46338">
    <property type="entry name" value="TRANSCRIPTION INITIATION FACTOR TFIID SUBUNIT 8"/>
    <property type="match status" value="1"/>
</dbReference>
<keyword evidence="8" id="KW-1185">Reference proteome</keyword>
<feature type="compositionally biased region" description="Gly residues" evidence="5">
    <location>
        <begin position="340"/>
        <end position="350"/>
    </location>
</feature>
<reference evidence="7" key="2">
    <citation type="submission" date="2021-12" db="EMBL/GenBank/DDBJ databases">
        <title>Resequencing data analysis of finger millet.</title>
        <authorList>
            <person name="Hatakeyama M."/>
            <person name="Aluri S."/>
            <person name="Balachadran M.T."/>
            <person name="Sivarajan S.R."/>
            <person name="Poveda L."/>
            <person name="Shimizu-Inatsugi R."/>
            <person name="Schlapbach R."/>
            <person name="Sreeman S.M."/>
            <person name="Shimizu K.K."/>
        </authorList>
    </citation>
    <scope>NUCLEOTIDE SEQUENCE</scope>
</reference>
<evidence type="ECO:0000313" key="7">
    <source>
        <dbReference type="EMBL" id="GJM95167.1"/>
    </source>
</evidence>
<evidence type="ECO:0000256" key="4">
    <source>
        <dbReference type="ARBA" id="ARBA00023242"/>
    </source>
</evidence>
<dbReference type="AlphaFoldDB" id="A0AAV5CA45"/>
<proteinExistence type="predicted"/>
<dbReference type="EMBL" id="BQKI01000005">
    <property type="protein sequence ID" value="GJM95167.1"/>
    <property type="molecule type" value="Genomic_DNA"/>
</dbReference>
<keyword evidence="3" id="KW-0804">Transcription</keyword>
<feature type="region of interest" description="Disordered" evidence="5">
    <location>
        <begin position="320"/>
        <end position="350"/>
    </location>
</feature>
<keyword evidence="4" id="KW-0539">Nucleus</keyword>
<feature type="domain" description="Bromodomain associated" evidence="6">
    <location>
        <begin position="15"/>
        <end position="90"/>
    </location>
</feature>
<evidence type="ECO:0000256" key="3">
    <source>
        <dbReference type="ARBA" id="ARBA00023163"/>
    </source>
</evidence>
<evidence type="ECO:0000256" key="1">
    <source>
        <dbReference type="ARBA" id="ARBA00004123"/>
    </source>
</evidence>
<gene>
    <name evidence="7" type="primary">ga11875</name>
    <name evidence="7" type="ORF">PR202_ga11875</name>
</gene>
<reference evidence="7" key="1">
    <citation type="journal article" date="2018" name="DNA Res.">
        <title>Multiple hybrid de novo genome assembly of finger millet, an orphan allotetraploid crop.</title>
        <authorList>
            <person name="Hatakeyama M."/>
            <person name="Aluri S."/>
            <person name="Balachadran M.T."/>
            <person name="Sivarajan S.R."/>
            <person name="Patrignani A."/>
            <person name="Gruter S."/>
            <person name="Poveda L."/>
            <person name="Shimizu-Inatsugi R."/>
            <person name="Baeten J."/>
            <person name="Francoijs K.J."/>
            <person name="Nataraja K.N."/>
            <person name="Reddy Y.A.N."/>
            <person name="Phadnis S."/>
            <person name="Ravikumar R.L."/>
            <person name="Schlapbach R."/>
            <person name="Sreeman S.M."/>
            <person name="Shimizu K.K."/>
        </authorList>
    </citation>
    <scope>NUCLEOTIDE SEQUENCE</scope>
</reference>
<name>A0AAV5CA45_ELECO</name>
<dbReference type="Gene3D" id="1.10.20.10">
    <property type="entry name" value="Histone, subunit A"/>
    <property type="match status" value="1"/>
</dbReference>
<dbReference type="SMART" id="SM00576">
    <property type="entry name" value="BTP"/>
    <property type="match status" value="1"/>
</dbReference>
<organism evidence="7 8">
    <name type="scientific">Eleusine coracana subsp. coracana</name>
    <dbReference type="NCBI Taxonomy" id="191504"/>
    <lineage>
        <taxon>Eukaryota</taxon>
        <taxon>Viridiplantae</taxon>
        <taxon>Streptophyta</taxon>
        <taxon>Embryophyta</taxon>
        <taxon>Tracheophyta</taxon>
        <taxon>Spermatophyta</taxon>
        <taxon>Magnoliopsida</taxon>
        <taxon>Liliopsida</taxon>
        <taxon>Poales</taxon>
        <taxon>Poaceae</taxon>
        <taxon>PACMAD clade</taxon>
        <taxon>Chloridoideae</taxon>
        <taxon>Cynodonteae</taxon>
        <taxon>Eleusininae</taxon>
        <taxon>Eleusine</taxon>
    </lineage>
</organism>
<comment type="caution">
    <text evidence="7">The sequence shown here is derived from an EMBL/GenBank/DDBJ whole genome shotgun (WGS) entry which is preliminary data.</text>
</comment>
<keyword evidence="2" id="KW-0805">Transcription regulation</keyword>
<protein>
    <recommendedName>
        <fullName evidence="6">Bromodomain associated domain-containing protein</fullName>
    </recommendedName>
</protein>
<dbReference type="InterPro" id="IPR006565">
    <property type="entry name" value="BTP"/>
</dbReference>
<dbReference type="Proteomes" id="UP001054889">
    <property type="component" value="Unassembled WGS sequence"/>
</dbReference>
<feature type="compositionally biased region" description="Basic residues" evidence="5">
    <location>
        <begin position="329"/>
        <end position="338"/>
    </location>
</feature>
<comment type="subcellular location">
    <subcellularLocation>
        <location evidence="1">Nucleus</location>
    </subcellularLocation>
</comment>
<dbReference type="GO" id="GO:0005669">
    <property type="term" value="C:transcription factor TFIID complex"/>
    <property type="evidence" value="ECO:0007669"/>
    <property type="project" value="InterPro"/>
</dbReference>
<dbReference type="PANTHER" id="PTHR46338:SF21">
    <property type="entry name" value="OS02G0699900 PROTEIN"/>
    <property type="match status" value="1"/>
</dbReference>
<dbReference type="InterPro" id="IPR037818">
    <property type="entry name" value="TAF8"/>
</dbReference>
<dbReference type="CDD" id="cd00076">
    <property type="entry name" value="HFD_SF"/>
    <property type="match status" value="1"/>
</dbReference>
<dbReference type="GO" id="GO:0046982">
    <property type="term" value="F:protein heterodimerization activity"/>
    <property type="evidence" value="ECO:0007669"/>
    <property type="project" value="InterPro"/>
</dbReference>
<evidence type="ECO:0000259" key="6">
    <source>
        <dbReference type="SMART" id="SM00576"/>
    </source>
</evidence>
<dbReference type="Pfam" id="PF07524">
    <property type="entry name" value="Bromo_TP"/>
    <property type="match status" value="1"/>
</dbReference>
<evidence type="ECO:0000256" key="5">
    <source>
        <dbReference type="SAM" id="MobiDB-lite"/>
    </source>
</evidence>